<feature type="non-terminal residue" evidence="2">
    <location>
        <position position="126"/>
    </location>
</feature>
<organism evidence="2 3">
    <name type="scientific">Hymenolepis diminuta</name>
    <name type="common">Rat tapeworm</name>
    <dbReference type="NCBI Taxonomy" id="6216"/>
    <lineage>
        <taxon>Eukaryota</taxon>
        <taxon>Metazoa</taxon>
        <taxon>Spiralia</taxon>
        <taxon>Lophotrochozoa</taxon>
        <taxon>Platyhelminthes</taxon>
        <taxon>Cestoda</taxon>
        <taxon>Eucestoda</taxon>
        <taxon>Cyclophyllidea</taxon>
        <taxon>Hymenolepididae</taxon>
        <taxon>Hymenolepis</taxon>
    </lineage>
</organism>
<dbReference type="Proteomes" id="UP000321570">
    <property type="component" value="Unassembled WGS sequence"/>
</dbReference>
<evidence type="ECO:0000313" key="3">
    <source>
        <dbReference type="Proteomes" id="UP000321570"/>
    </source>
</evidence>
<name>A0A564Z5J6_HYMDI</name>
<dbReference type="EMBL" id="CABIJS010000666">
    <property type="protein sequence ID" value="VUZ54702.1"/>
    <property type="molecule type" value="Genomic_DNA"/>
</dbReference>
<feature type="non-terminal residue" evidence="2">
    <location>
        <position position="1"/>
    </location>
</feature>
<feature type="compositionally biased region" description="Basic residues" evidence="1">
    <location>
        <begin position="117"/>
        <end position="126"/>
    </location>
</feature>
<dbReference type="AlphaFoldDB" id="A0A564Z5J6"/>
<evidence type="ECO:0000313" key="2">
    <source>
        <dbReference type="EMBL" id="VUZ54702.1"/>
    </source>
</evidence>
<feature type="compositionally biased region" description="Low complexity" evidence="1">
    <location>
        <begin position="98"/>
        <end position="109"/>
    </location>
</feature>
<feature type="region of interest" description="Disordered" evidence="1">
    <location>
        <begin position="41"/>
        <end position="126"/>
    </location>
</feature>
<gene>
    <name evidence="2" type="ORF">WMSIL1_LOCUS12956</name>
</gene>
<reference evidence="2 3" key="1">
    <citation type="submission" date="2019-07" db="EMBL/GenBank/DDBJ databases">
        <authorList>
            <person name="Jastrzebski P J."/>
            <person name="Paukszto L."/>
            <person name="Jastrzebski P J."/>
        </authorList>
    </citation>
    <scope>NUCLEOTIDE SEQUENCE [LARGE SCALE GENOMIC DNA]</scope>
    <source>
        <strain evidence="2 3">WMS-il1</strain>
    </source>
</reference>
<accession>A0A564Z5J6</accession>
<protein>
    <submittedName>
        <fullName evidence="2">Uncharacterized protein</fullName>
    </submittedName>
</protein>
<evidence type="ECO:0000256" key="1">
    <source>
        <dbReference type="SAM" id="MobiDB-lite"/>
    </source>
</evidence>
<proteinExistence type="predicted"/>
<sequence length="126" mass="14271">DNKADHIIAIHRKLDDSEGNELYYRRNSEYKLPFPLLEPETLMSEDDSNEVNGNDLSVREGSSIPEVKSFTEDSNDVQMKVSPQIDSEKDAASRKLWNSYESNSQESSSTIEVKPTGSKKFKGQLK</sequence>
<keyword evidence="3" id="KW-1185">Reference proteome</keyword>